<feature type="compositionally biased region" description="Low complexity" evidence="2">
    <location>
        <begin position="639"/>
        <end position="650"/>
    </location>
</feature>
<evidence type="ECO:0000313" key="4">
    <source>
        <dbReference type="Proteomes" id="UP001378592"/>
    </source>
</evidence>
<feature type="region of interest" description="Disordered" evidence="2">
    <location>
        <begin position="89"/>
        <end position="202"/>
    </location>
</feature>
<protein>
    <recommendedName>
        <fullName evidence="5">Round spermatid basic protein 1-like protein</fullName>
    </recommendedName>
</protein>
<reference evidence="3 4" key="1">
    <citation type="submission" date="2024-03" db="EMBL/GenBank/DDBJ databases">
        <title>The genome assembly and annotation of the cricket Gryllus longicercus Weissman &amp; Gray.</title>
        <authorList>
            <person name="Szrajer S."/>
            <person name="Gray D."/>
            <person name="Ylla G."/>
        </authorList>
    </citation>
    <scope>NUCLEOTIDE SEQUENCE [LARGE SCALE GENOMIC DNA]</scope>
    <source>
        <strain evidence="3">DAG 2021-001</strain>
        <tissue evidence="3">Whole body minus gut</tissue>
    </source>
</reference>
<feature type="compositionally biased region" description="Basic and acidic residues" evidence="2">
    <location>
        <begin position="1370"/>
        <end position="1383"/>
    </location>
</feature>
<proteinExistence type="inferred from homology"/>
<comment type="caution">
    <text evidence="3">The sequence shown here is derived from an EMBL/GenBank/DDBJ whole genome shotgun (WGS) entry which is preliminary data.</text>
</comment>
<feature type="compositionally biased region" description="Basic and acidic residues" evidence="2">
    <location>
        <begin position="536"/>
        <end position="546"/>
    </location>
</feature>
<name>A0AAN9WGI7_9ORTH</name>
<feature type="compositionally biased region" description="Basic and acidic residues" evidence="2">
    <location>
        <begin position="674"/>
        <end position="695"/>
    </location>
</feature>
<feature type="region of interest" description="Disordered" evidence="2">
    <location>
        <begin position="1157"/>
        <end position="1424"/>
    </location>
</feature>
<feature type="compositionally biased region" description="Basic and acidic residues" evidence="2">
    <location>
        <begin position="1185"/>
        <end position="1244"/>
    </location>
</feature>
<feature type="compositionally biased region" description="Basic and acidic residues" evidence="2">
    <location>
        <begin position="629"/>
        <end position="638"/>
    </location>
</feature>
<sequence>MASESMRSTVSSEQYAVNHSKLSNDCAVNDRNCSIQNSEPTLGISMKSLEKREIHSYRNLPGLLATASSADSVDIRNTEKNEELICSATPTSEDNVNTDHGKRKRVHHDYRKLSNSGYVDDAMGRRYSSSTSSASESDTPPKVLKLKTNIKCPSSHSNTLNGGNAGEGRQMGSSKHKHSEHHKRHHKKKKHRDRDKERAKSNDVVKHKNVLRVSAASSTNLRVSPEPLKSDGAVPSVHASKETSLNVIHQNQETNNFMPVALISTTSEASFGEEHNVKDMDDSENERTRSGFMDTVDRSCDVIRVRCSFASATAPVVPQCCDPIVQVNEVSTVSVCPRSLEETQVEDATTVLSVINCEDIPLSSESEKCSSEPVVLCKSIVNNQVRTNCDTDEADSVNVENHDPGHIEVTVATSNWQECAPSVQEAEDEHHLVESPGTPLMDEQPYSPHLGITTEVLTDNSDKIDSSQLTRMKCEEEPKKVTNEVTPRQEEPNIEGEEMANACGEATVSDKTLEERSFTPPLPALNHVHSNISPKEATDGSCKSDELKSKILPSGSALELNSENLLRETVKVISFPSSTTSTNSHCEVAKVPQETADLVPESSTCKLTDIQGVPKTKSSGEEPSIGDTKPSEIDRKAESSSSKSVKNSESSGRDSHRHHSSSSRTYSSHRSSRDKRDDRHKRDGKSDSGDSNSKDKRSRNISRDDRKDHSRGSSSSDGKNYCVKCQKRSKIKKASIGVQCRRERFFEKGSLYSGPKIDYQMKHYSLPRPLPYSQPGLENLKYGRFIHVETYPNGGATIVHMYQDEIDCLNKTEMDELAQEYFKIVFGEDEKGFAYHVMGIVHDAAAYLPDLLNHMADNYPSLTVKNGILGRSSDIETTTMAQYRDQVCKHYANGTVRYGPLHQISLVGTVHEEVGGFFPDFLARLEENPFLKMTMPWGQLSVVQMETPQESNDGPILWIRPGEQLVPTAEMGKSPAKRRRTGINELRNLQYLPRLSEAREYMFEDRTKAHADHVGHGLDRMTTAAVGILKAVHGNQSTQYNRITKDVVAFYAGDFHELVEKLQLDLYEPPISQCVQWLEDAKLNQLHREGIRYARIQLCDNDIYFLPRNIIHQFRTVSAVTSIAWHVRLRQYYPDCLNIQDIKHSRVVTAQHHYKEKKNLEKASCETPKKDIRDESRSERHRKEKEKEKKRTEEKTYIKDEEGKIKRDHKESSRSKVEKPRKREGDDVDRDSKRFKTGDSKDIKSVVSKESSDSRKHEESRRKDKESETRRKSNSSGHSDINDSRPIEREDSKKDKKLDCHSSVKGETKKVKVEDETYESKDDVKVSKEEKARSPLPEVESKDSKQRDSDDICDKQKKDQRHDKKHDKYVKKEASSSQVEKKPVTLVVKKKEHGTSDEKTYISSVKQEPRSTLPTVGASNEDGDHCSAVVKRENCVNDVQQKPISVHISKRDTTEVSKISNPVHRKEDKPKHWVFVKKEQTGKAETSKIPSPTKTNSFDLVSSIIAKMNTSAPRSKDERDDNC</sequence>
<gene>
    <name evidence="3" type="ORF">R5R35_013132</name>
</gene>
<accession>A0AAN9WGI7</accession>
<feature type="compositionally biased region" description="Basic and acidic residues" evidence="2">
    <location>
        <begin position="701"/>
        <end position="711"/>
    </location>
</feature>
<evidence type="ECO:0000256" key="1">
    <source>
        <dbReference type="ARBA" id="ARBA00010560"/>
    </source>
</evidence>
<feature type="compositionally biased region" description="Basic residues" evidence="2">
    <location>
        <begin position="174"/>
        <end position="193"/>
    </location>
</feature>
<feature type="compositionally biased region" description="Basic residues" evidence="2">
    <location>
        <begin position="101"/>
        <end position="110"/>
    </location>
</feature>
<keyword evidence="4" id="KW-1185">Reference proteome</keyword>
<feature type="region of interest" description="Disordered" evidence="2">
    <location>
        <begin position="215"/>
        <end position="234"/>
    </location>
</feature>
<dbReference type="PANTHER" id="PTHR13354:SF11">
    <property type="entry name" value="LYSINE-SPECIFIC DEMETHYLASE 9"/>
    <property type="match status" value="1"/>
</dbReference>
<feature type="compositionally biased region" description="Basic and acidic residues" evidence="2">
    <location>
        <begin position="1250"/>
        <end position="1271"/>
    </location>
</feature>
<dbReference type="GO" id="GO:0005634">
    <property type="term" value="C:nucleus"/>
    <property type="evidence" value="ECO:0007669"/>
    <property type="project" value="InterPro"/>
</dbReference>
<dbReference type="EMBL" id="JAZDUA010000001">
    <property type="protein sequence ID" value="KAK7874562.1"/>
    <property type="molecule type" value="Genomic_DNA"/>
</dbReference>
<feature type="region of interest" description="Disordered" evidence="2">
    <location>
        <begin position="594"/>
        <end position="721"/>
    </location>
</feature>
<evidence type="ECO:0000256" key="2">
    <source>
        <dbReference type="SAM" id="MobiDB-lite"/>
    </source>
</evidence>
<organism evidence="3 4">
    <name type="scientific">Gryllus longicercus</name>
    <dbReference type="NCBI Taxonomy" id="2509291"/>
    <lineage>
        <taxon>Eukaryota</taxon>
        <taxon>Metazoa</taxon>
        <taxon>Ecdysozoa</taxon>
        <taxon>Arthropoda</taxon>
        <taxon>Hexapoda</taxon>
        <taxon>Insecta</taxon>
        <taxon>Pterygota</taxon>
        <taxon>Neoptera</taxon>
        <taxon>Polyneoptera</taxon>
        <taxon>Orthoptera</taxon>
        <taxon>Ensifera</taxon>
        <taxon>Gryllidea</taxon>
        <taxon>Grylloidea</taxon>
        <taxon>Gryllidae</taxon>
        <taxon>Gryllinae</taxon>
        <taxon>Gryllus</taxon>
    </lineage>
</organism>
<evidence type="ECO:0000313" key="3">
    <source>
        <dbReference type="EMBL" id="KAK7874562.1"/>
    </source>
</evidence>
<feature type="compositionally biased region" description="Polar residues" evidence="2">
    <location>
        <begin position="151"/>
        <end position="162"/>
    </location>
</feature>
<feature type="region of interest" description="Disordered" evidence="2">
    <location>
        <begin position="521"/>
        <end position="546"/>
    </location>
</feature>
<feature type="compositionally biased region" description="Low complexity" evidence="2">
    <location>
        <begin position="128"/>
        <end position="137"/>
    </location>
</feature>
<comment type="similarity">
    <text evidence="1">Belongs to the round spermatid basic protein 1 family.</text>
</comment>
<dbReference type="Proteomes" id="UP001378592">
    <property type="component" value="Unassembled WGS sequence"/>
</dbReference>
<feature type="compositionally biased region" description="Basic and acidic residues" evidence="2">
    <location>
        <begin position="1157"/>
        <end position="1178"/>
    </location>
</feature>
<feature type="compositionally biased region" description="Basic and acidic residues" evidence="2">
    <location>
        <begin position="1280"/>
        <end position="1362"/>
    </location>
</feature>
<dbReference type="PANTHER" id="PTHR13354">
    <property type="entry name" value="ROUND SPERMATID BASIC PROTEIN 1"/>
    <property type="match status" value="1"/>
</dbReference>
<dbReference type="InterPro" id="IPR026306">
    <property type="entry name" value="RSBN1/Dpy-2/CEP530"/>
</dbReference>
<evidence type="ECO:0008006" key="5">
    <source>
        <dbReference type="Google" id="ProtNLM"/>
    </source>
</evidence>
<feature type="compositionally biased region" description="Polar residues" evidence="2">
    <location>
        <begin position="1401"/>
        <end position="1418"/>
    </location>
</feature>